<keyword evidence="3" id="KW-1185">Reference proteome</keyword>
<accession>A0A4Y7SHQ2</accession>
<comment type="caution">
    <text evidence="2">The sequence shown here is derived from an EMBL/GenBank/DDBJ whole genome shotgun (WGS) entry which is preliminary data.</text>
</comment>
<feature type="compositionally biased region" description="Basic residues" evidence="1">
    <location>
        <begin position="21"/>
        <end position="32"/>
    </location>
</feature>
<evidence type="ECO:0000313" key="3">
    <source>
        <dbReference type="Proteomes" id="UP000298030"/>
    </source>
</evidence>
<protein>
    <submittedName>
        <fullName evidence="2">Uncharacterized protein</fullName>
    </submittedName>
</protein>
<gene>
    <name evidence="2" type="ORF">FA13DRAFT_1716896</name>
</gene>
<proteinExistence type="predicted"/>
<dbReference type="EMBL" id="QPFP01000111">
    <property type="protein sequence ID" value="TEB21427.1"/>
    <property type="molecule type" value="Genomic_DNA"/>
</dbReference>
<feature type="compositionally biased region" description="Basic and acidic residues" evidence="1">
    <location>
        <begin position="133"/>
        <end position="187"/>
    </location>
</feature>
<evidence type="ECO:0000256" key="1">
    <source>
        <dbReference type="SAM" id="MobiDB-lite"/>
    </source>
</evidence>
<reference evidence="2 3" key="1">
    <citation type="journal article" date="2019" name="Nat. Ecol. Evol.">
        <title>Megaphylogeny resolves global patterns of mushroom evolution.</title>
        <authorList>
            <person name="Varga T."/>
            <person name="Krizsan K."/>
            <person name="Foldi C."/>
            <person name="Dima B."/>
            <person name="Sanchez-Garcia M."/>
            <person name="Sanchez-Ramirez S."/>
            <person name="Szollosi G.J."/>
            <person name="Szarkandi J.G."/>
            <person name="Papp V."/>
            <person name="Albert L."/>
            <person name="Andreopoulos W."/>
            <person name="Angelini C."/>
            <person name="Antonin V."/>
            <person name="Barry K.W."/>
            <person name="Bougher N.L."/>
            <person name="Buchanan P."/>
            <person name="Buyck B."/>
            <person name="Bense V."/>
            <person name="Catcheside P."/>
            <person name="Chovatia M."/>
            <person name="Cooper J."/>
            <person name="Damon W."/>
            <person name="Desjardin D."/>
            <person name="Finy P."/>
            <person name="Geml J."/>
            <person name="Haridas S."/>
            <person name="Hughes K."/>
            <person name="Justo A."/>
            <person name="Karasinski D."/>
            <person name="Kautmanova I."/>
            <person name="Kiss B."/>
            <person name="Kocsube S."/>
            <person name="Kotiranta H."/>
            <person name="LaButti K.M."/>
            <person name="Lechner B.E."/>
            <person name="Liimatainen K."/>
            <person name="Lipzen A."/>
            <person name="Lukacs Z."/>
            <person name="Mihaltcheva S."/>
            <person name="Morgado L.N."/>
            <person name="Niskanen T."/>
            <person name="Noordeloos M.E."/>
            <person name="Ohm R.A."/>
            <person name="Ortiz-Santana B."/>
            <person name="Ovrebo C."/>
            <person name="Racz N."/>
            <person name="Riley R."/>
            <person name="Savchenko A."/>
            <person name="Shiryaev A."/>
            <person name="Soop K."/>
            <person name="Spirin V."/>
            <person name="Szebenyi C."/>
            <person name="Tomsovsky M."/>
            <person name="Tulloss R.E."/>
            <person name="Uehling J."/>
            <person name="Grigoriev I.V."/>
            <person name="Vagvolgyi C."/>
            <person name="Papp T."/>
            <person name="Martin F.M."/>
            <person name="Miettinen O."/>
            <person name="Hibbett D.S."/>
            <person name="Nagy L.G."/>
        </authorList>
    </citation>
    <scope>NUCLEOTIDE SEQUENCE [LARGE SCALE GENOMIC DNA]</scope>
    <source>
        <strain evidence="2 3">FP101781</strain>
    </source>
</reference>
<feature type="compositionally biased region" description="Polar residues" evidence="1">
    <location>
        <begin position="188"/>
        <end position="200"/>
    </location>
</feature>
<feature type="region of interest" description="Disordered" evidence="1">
    <location>
        <begin position="326"/>
        <end position="358"/>
    </location>
</feature>
<feature type="region of interest" description="Disordered" evidence="1">
    <location>
        <begin position="132"/>
        <end position="211"/>
    </location>
</feature>
<feature type="region of interest" description="Disordered" evidence="1">
    <location>
        <begin position="1"/>
        <end position="37"/>
    </location>
</feature>
<name>A0A4Y7SHQ2_COPMI</name>
<organism evidence="2 3">
    <name type="scientific">Coprinellus micaceus</name>
    <name type="common">Glistening ink-cap mushroom</name>
    <name type="synonym">Coprinus micaceus</name>
    <dbReference type="NCBI Taxonomy" id="71717"/>
    <lineage>
        <taxon>Eukaryota</taxon>
        <taxon>Fungi</taxon>
        <taxon>Dikarya</taxon>
        <taxon>Basidiomycota</taxon>
        <taxon>Agaricomycotina</taxon>
        <taxon>Agaricomycetes</taxon>
        <taxon>Agaricomycetidae</taxon>
        <taxon>Agaricales</taxon>
        <taxon>Agaricineae</taxon>
        <taxon>Psathyrellaceae</taxon>
        <taxon>Coprinellus</taxon>
    </lineage>
</organism>
<evidence type="ECO:0000313" key="2">
    <source>
        <dbReference type="EMBL" id="TEB21427.1"/>
    </source>
</evidence>
<sequence length="358" mass="40640">MVEKTTGDRERGQRSAGMVRKGGKGRRPRNRWRREDAHPEILVLVPPTPTQRLRVVEVHAGEPAIPTAFWEGRDKMYWSLCKDLIKFENEDEDEGGKWSNAAYRKGKEDGDETYSCVCVACIRSEVWLAGGAGEEKREVERRDKQGGEGPRRWKSEETQEARTKGCTERRDMQGVRTKGGETKEEQKTTPNAKRGSTSGTEARPNRESDDRWGTQISNYALSRWTTDLMARCAAFSDLPPSWIHSSRVVWSTVEPGLHAMVSHRVEEGRRGNEGEKGREDVREVIDPQTERFIPLEVVEEPKIQRCLGRGMDRGWMGYGDRVALVRGRSTRERQRMGHTDPDSSDSQGNPHGDVSPHT</sequence>
<dbReference type="AlphaFoldDB" id="A0A4Y7SHQ2"/>
<feature type="compositionally biased region" description="Basic and acidic residues" evidence="1">
    <location>
        <begin position="329"/>
        <end position="341"/>
    </location>
</feature>
<feature type="compositionally biased region" description="Basic and acidic residues" evidence="1">
    <location>
        <begin position="1"/>
        <end position="13"/>
    </location>
</feature>
<dbReference type="Proteomes" id="UP000298030">
    <property type="component" value="Unassembled WGS sequence"/>
</dbReference>